<dbReference type="InterPro" id="IPR006579">
    <property type="entry name" value="Pre_C2HC_dom"/>
</dbReference>
<dbReference type="SUPFAM" id="SSF56219">
    <property type="entry name" value="DNase I-like"/>
    <property type="match status" value="1"/>
</dbReference>
<dbReference type="AlphaFoldDB" id="A0A8T0FEL7"/>
<dbReference type="GO" id="GO:0003824">
    <property type="term" value="F:catalytic activity"/>
    <property type="evidence" value="ECO:0007669"/>
    <property type="project" value="InterPro"/>
</dbReference>
<evidence type="ECO:0000256" key="1">
    <source>
        <dbReference type="SAM" id="MobiDB-lite"/>
    </source>
</evidence>
<evidence type="ECO:0000259" key="2">
    <source>
        <dbReference type="Pfam" id="PF07530"/>
    </source>
</evidence>
<feature type="compositionally biased region" description="Polar residues" evidence="1">
    <location>
        <begin position="184"/>
        <end position="195"/>
    </location>
</feature>
<evidence type="ECO:0000259" key="3">
    <source>
        <dbReference type="Pfam" id="PF14529"/>
    </source>
</evidence>
<dbReference type="EMBL" id="JABXBU010000012">
    <property type="protein sequence ID" value="KAF8788678.1"/>
    <property type="molecule type" value="Genomic_DNA"/>
</dbReference>
<dbReference type="Pfam" id="PF07530">
    <property type="entry name" value="PRE_C2HC"/>
    <property type="match status" value="1"/>
</dbReference>
<dbReference type="InterPro" id="IPR005135">
    <property type="entry name" value="Endo/exonuclease/phosphatase"/>
</dbReference>
<keyword evidence="5" id="KW-1185">Reference proteome</keyword>
<dbReference type="InterPro" id="IPR036691">
    <property type="entry name" value="Endo/exonu/phosph_ase_sf"/>
</dbReference>
<proteinExistence type="predicted"/>
<dbReference type="Proteomes" id="UP000807504">
    <property type="component" value="Unassembled WGS sequence"/>
</dbReference>
<dbReference type="Pfam" id="PF14529">
    <property type="entry name" value="Exo_endo_phos_2"/>
    <property type="match status" value="1"/>
</dbReference>
<feature type="domain" description="Pre-C2HC" evidence="2">
    <location>
        <begin position="293"/>
        <end position="357"/>
    </location>
</feature>
<dbReference type="Gene3D" id="3.60.10.10">
    <property type="entry name" value="Endonuclease/exonuclease/phosphatase"/>
    <property type="match status" value="1"/>
</dbReference>
<name>A0A8T0FEL7_ARGBR</name>
<sequence>MDFSNSTVTMSTVDPPITSASEASANVNSSTLLDCGTLKIDPNASFNELEYKFIMDKVKNRFAYLHAIPNKTFDVFSEIALLSSEALIISTNRVDHLTAQLNLQRANQKDNDSCSGSDLSDDPENNLKSQAPRSQKNKLSNRTIRYSKKMRQEKPSLLETTNYFDALSNNAADADMVDQDHNAQTDNGPTSQVSDNIEETNKKSYVPPIFIDELKNSDGLLSKFSEITKTKIMGRFLPNNRLKIFPPNADAHRAIQRQIVNDKLQAHTFELSDEKKLKVVIRGLPADHPIDDILHEINQLGLDPELCHPLRHRKTNTLMPLSLVTLPKNEASKALFNLTNIGYLKVSVEPLRRKQTPAQCYNCQEFFHHSRLCTRKARCLKCGDSHPTNSCTKPKDTPAKCCLCGGPHTANYSQCPKNIAFRRTFQAAPSDGWNNASALARVKENFPTQQPVATTKSPIVQPQMEQPQVNSQPITVNQITNLMNNFLSQMSALLKHKYKELKYFILDWAPDVIAIQETHLRPSDNLKIPNYTSYRTDRLTHKGGGTAILIKNSIPHHPTQISSTSFENTAISIDLPNGLHITLASIYRPPHGKINTSELQRVLNLTTKSIVVGDFNAKHPSWSTGCSNSNGAIIHNFIASNNLILIAPLEPTHFPINAPSSSTLDFGIMCNIASGTATSLNELSSDHNPVLFEIDININLLATPKTIKTTNW</sequence>
<organism evidence="4 5">
    <name type="scientific">Argiope bruennichi</name>
    <name type="common">Wasp spider</name>
    <name type="synonym">Aranea bruennichi</name>
    <dbReference type="NCBI Taxonomy" id="94029"/>
    <lineage>
        <taxon>Eukaryota</taxon>
        <taxon>Metazoa</taxon>
        <taxon>Ecdysozoa</taxon>
        <taxon>Arthropoda</taxon>
        <taxon>Chelicerata</taxon>
        <taxon>Arachnida</taxon>
        <taxon>Araneae</taxon>
        <taxon>Araneomorphae</taxon>
        <taxon>Entelegynae</taxon>
        <taxon>Araneoidea</taxon>
        <taxon>Araneidae</taxon>
        <taxon>Argiope</taxon>
    </lineage>
</organism>
<comment type="caution">
    <text evidence="4">The sequence shown here is derived from an EMBL/GenBank/DDBJ whole genome shotgun (WGS) entry which is preliminary data.</text>
</comment>
<protein>
    <submittedName>
        <fullName evidence="4">Nucleic-acid-binding protein transposon like protein</fullName>
    </submittedName>
</protein>
<dbReference type="PANTHER" id="PTHR33273:SF2">
    <property type="entry name" value="ENDONUCLEASE_EXONUCLEASE_PHOSPHATASE DOMAIN-CONTAINING PROTEIN"/>
    <property type="match status" value="1"/>
</dbReference>
<dbReference type="PANTHER" id="PTHR33273">
    <property type="entry name" value="DOMAIN-CONTAINING PROTEIN, PUTATIVE-RELATED"/>
    <property type="match status" value="1"/>
</dbReference>
<reference evidence="4" key="2">
    <citation type="submission" date="2020-06" db="EMBL/GenBank/DDBJ databases">
        <authorList>
            <person name="Sheffer M."/>
        </authorList>
    </citation>
    <scope>NUCLEOTIDE SEQUENCE</scope>
</reference>
<gene>
    <name evidence="4" type="ORF">HNY73_006694</name>
</gene>
<evidence type="ECO:0000313" key="5">
    <source>
        <dbReference type="Proteomes" id="UP000807504"/>
    </source>
</evidence>
<reference evidence="4" key="1">
    <citation type="journal article" date="2020" name="bioRxiv">
        <title>Chromosome-level reference genome of the European wasp spider Argiope bruennichi: a resource for studies on range expansion and evolutionary adaptation.</title>
        <authorList>
            <person name="Sheffer M.M."/>
            <person name="Hoppe A."/>
            <person name="Krehenwinkel H."/>
            <person name="Uhl G."/>
            <person name="Kuss A.W."/>
            <person name="Jensen L."/>
            <person name="Jensen C."/>
            <person name="Gillespie R.G."/>
            <person name="Hoff K.J."/>
            <person name="Prost S."/>
        </authorList>
    </citation>
    <scope>NUCLEOTIDE SEQUENCE</scope>
</reference>
<feature type="region of interest" description="Disordered" evidence="1">
    <location>
        <begin position="180"/>
        <end position="199"/>
    </location>
</feature>
<accession>A0A8T0FEL7</accession>
<feature type="compositionally biased region" description="Polar residues" evidence="1">
    <location>
        <begin position="126"/>
        <end position="144"/>
    </location>
</feature>
<feature type="domain" description="Endonuclease/exonuclease/phosphatase" evidence="3">
    <location>
        <begin position="581"/>
        <end position="690"/>
    </location>
</feature>
<feature type="region of interest" description="Disordered" evidence="1">
    <location>
        <begin position="106"/>
        <end position="152"/>
    </location>
</feature>
<evidence type="ECO:0000313" key="4">
    <source>
        <dbReference type="EMBL" id="KAF8788678.1"/>
    </source>
</evidence>